<dbReference type="GO" id="GO:0016747">
    <property type="term" value="F:acyltransferase activity, transferring groups other than amino-acyl groups"/>
    <property type="evidence" value="ECO:0007669"/>
    <property type="project" value="InterPro"/>
</dbReference>
<feature type="domain" description="Thiolase N-terminal" evidence="4">
    <location>
        <begin position="16"/>
        <end position="86"/>
    </location>
</feature>
<evidence type="ECO:0000259" key="4">
    <source>
        <dbReference type="Pfam" id="PF00108"/>
    </source>
</evidence>
<dbReference type="AlphaFoldDB" id="U6LDN1"/>
<dbReference type="SUPFAM" id="SSF53901">
    <property type="entry name" value="Thiolase-like"/>
    <property type="match status" value="1"/>
</dbReference>
<evidence type="ECO:0000256" key="2">
    <source>
        <dbReference type="ARBA" id="ARBA00022679"/>
    </source>
</evidence>
<protein>
    <submittedName>
        <fullName evidence="5">Acetyil CoA acetyltransferase/thiolase, putative</fullName>
    </submittedName>
</protein>
<dbReference type="InterPro" id="IPR016039">
    <property type="entry name" value="Thiolase-like"/>
</dbReference>
<feature type="domain" description="Thiolase N-terminal" evidence="4">
    <location>
        <begin position="280"/>
        <end position="349"/>
    </location>
</feature>
<dbReference type="OrthoDB" id="5404651at2759"/>
<evidence type="ECO:0000256" key="3">
    <source>
        <dbReference type="ARBA" id="ARBA00023315"/>
    </source>
</evidence>
<keyword evidence="2 5" id="KW-0808">Transferase</keyword>
<evidence type="ECO:0000313" key="5">
    <source>
        <dbReference type="EMBL" id="CDJ48487.1"/>
    </source>
</evidence>
<name>U6LDN1_9EIME</name>
<evidence type="ECO:0000313" key="6">
    <source>
        <dbReference type="Proteomes" id="UP000030750"/>
    </source>
</evidence>
<dbReference type="PIRSF" id="PIRSF000429">
    <property type="entry name" value="Ac-CoA_Ac_transf"/>
    <property type="match status" value="1"/>
</dbReference>
<dbReference type="EMBL" id="HG711163">
    <property type="protein sequence ID" value="CDJ48487.1"/>
    <property type="molecule type" value="Genomic_DNA"/>
</dbReference>
<keyword evidence="3" id="KW-0012">Acyltransferase</keyword>
<dbReference type="InterPro" id="IPR002155">
    <property type="entry name" value="Thiolase"/>
</dbReference>
<dbReference type="Proteomes" id="UP000030750">
    <property type="component" value="Unassembled WGS sequence"/>
</dbReference>
<dbReference type="PANTHER" id="PTHR18919:SF107">
    <property type="entry name" value="ACETYL-COA ACETYLTRANSFERASE, CYTOSOLIC"/>
    <property type="match status" value="1"/>
</dbReference>
<feature type="domain" description="Thiolase N-terminal" evidence="4">
    <location>
        <begin position="117"/>
        <end position="251"/>
    </location>
</feature>
<accession>U6LDN1</accession>
<sequence length="375" mass="39488">MQVLSSMRRDFLPRRVVVLGGARTPIGSFLGALRAAPASRLAAAAAAGALQRSGVAPAEIQQCVVGQVIVSGEGRGAHRLALQRAGSLAPLEQLQQQQQLPLLLLLLQLHGSTKAPEKGIPPSASVYGVNGSCPTGLRAACLAASSVALGETPLALAVGVESLSNAPYLLLKARQGGYEVGNGALVDSLVFEGLRGSDKQQLPGKRTDTAAAQWGISRGDCDNYVVQSFKRAADAASSGFFRLEGLLPFSTASAGTPNQRANCAACSPQVPQLQQQQRRVPVSRHRRQQQQLQQDWETPGVVQHDEEVHRRSLDRLASAGPVFGPEGLTTSENAFRLGDGAAAVVLATDEEARKRGLKPLVRQVSALLQLSHSCS</sequence>
<organism evidence="5 6">
    <name type="scientific">Eimeria brunetti</name>
    <dbReference type="NCBI Taxonomy" id="51314"/>
    <lineage>
        <taxon>Eukaryota</taxon>
        <taxon>Sar</taxon>
        <taxon>Alveolata</taxon>
        <taxon>Apicomplexa</taxon>
        <taxon>Conoidasida</taxon>
        <taxon>Coccidia</taxon>
        <taxon>Eucoccidiorida</taxon>
        <taxon>Eimeriorina</taxon>
        <taxon>Eimeriidae</taxon>
        <taxon>Eimeria</taxon>
    </lineage>
</organism>
<dbReference type="Gene3D" id="3.40.47.10">
    <property type="match status" value="1"/>
</dbReference>
<evidence type="ECO:0000256" key="1">
    <source>
        <dbReference type="ARBA" id="ARBA00010982"/>
    </source>
</evidence>
<reference evidence="5" key="2">
    <citation type="submission" date="2013-10" db="EMBL/GenBank/DDBJ databases">
        <authorList>
            <person name="Aslett M."/>
        </authorList>
    </citation>
    <scope>NUCLEOTIDE SEQUENCE [LARGE SCALE GENOMIC DNA]</scope>
    <source>
        <strain evidence="5">Houghton</strain>
    </source>
</reference>
<gene>
    <name evidence="5" type="ORF">EBH_0020670</name>
</gene>
<keyword evidence="6" id="KW-1185">Reference proteome</keyword>
<reference evidence="5" key="1">
    <citation type="submission" date="2013-10" db="EMBL/GenBank/DDBJ databases">
        <title>Genomic analysis of the causative agents of coccidiosis in chickens.</title>
        <authorList>
            <person name="Reid A.J."/>
            <person name="Blake D."/>
            <person name="Billington K."/>
            <person name="Browne H."/>
            <person name="Dunn M."/>
            <person name="Hung S."/>
            <person name="Kawahara F."/>
            <person name="Miranda-Saavedra D."/>
            <person name="Mourier T."/>
            <person name="Nagra H."/>
            <person name="Otto T.D."/>
            <person name="Rawlings N."/>
            <person name="Sanchez A."/>
            <person name="Sanders M."/>
            <person name="Subramaniam C."/>
            <person name="Tay Y."/>
            <person name="Dear P."/>
            <person name="Doerig C."/>
            <person name="Gruber A."/>
            <person name="Parkinson J."/>
            <person name="Shirley M."/>
            <person name="Wan K.L."/>
            <person name="Berriman M."/>
            <person name="Tomley F."/>
            <person name="Pain A."/>
        </authorList>
    </citation>
    <scope>NUCLEOTIDE SEQUENCE [LARGE SCALE GENOMIC DNA]</scope>
    <source>
        <strain evidence="5">Houghton</strain>
    </source>
</reference>
<dbReference type="VEuPathDB" id="ToxoDB:EBH_0020670"/>
<dbReference type="PANTHER" id="PTHR18919">
    <property type="entry name" value="ACETYL-COA C-ACYLTRANSFERASE"/>
    <property type="match status" value="1"/>
</dbReference>
<dbReference type="Pfam" id="PF00108">
    <property type="entry name" value="Thiolase_N"/>
    <property type="match status" value="3"/>
</dbReference>
<dbReference type="InterPro" id="IPR020616">
    <property type="entry name" value="Thiolase_N"/>
</dbReference>
<proteinExistence type="inferred from homology"/>
<comment type="similarity">
    <text evidence="1">Belongs to the thiolase-like superfamily. Thiolase family.</text>
</comment>